<evidence type="ECO:0000256" key="1">
    <source>
        <dbReference type="SAM" id="MobiDB-lite"/>
    </source>
</evidence>
<reference evidence="2" key="1">
    <citation type="submission" date="2010-03" db="EMBL/GenBank/DDBJ databases">
        <title>Annotation of Blastomyces dermatitidis strain ATCC 18188.</title>
        <authorList>
            <consortium name="The Broad Institute Genome Sequencing Platform"/>
            <consortium name="Broad Institute Genome Sequencing Center for Infectious Disease."/>
            <person name="Cuomo C."/>
            <person name="Klein B."/>
            <person name="Sullivan T."/>
            <person name="Heitman J."/>
            <person name="Young S."/>
            <person name="Zeng Q."/>
            <person name="Gargeya S."/>
            <person name="Alvarado L."/>
            <person name="Berlin A.M."/>
            <person name="Chapman S.B."/>
            <person name="Chen Z."/>
            <person name="Freedman E."/>
            <person name="Gellesch M."/>
            <person name="Goldberg J."/>
            <person name="Griggs A."/>
            <person name="Gujja S."/>
            <person name="Heilman E."/>
            <person name="Heiman D."/>
            <person name="Howarth C."/>
            <person name="Mehta T."/>
            <person name="Neiman D."/>
            <person name="Pearson M."/>
            <person name="Roberts A."/>
            <person name="Saif S."/>
            <person name="Shea T."/>
            <person name="Shenoy N."/>
            <person name="Sisk P."/>
            <person name="Stolte C."/>
            <person name="Sykes S."/>
            <person name="White J."/>
            <person name="Yandava C."/>
            <person name="Haas B."/>
            <person name="Nusbaum C."/>
            <person name="Birren B."/>
        </authorList>
    </citation>
    <scope>NUCLEOTIDE SEQUENCE</scope>
    <source>
        <strain evidence="2">ATCC 18188</strain>
    </source>
</reference>
<name>A0A0J9EL03_AJEDA</name>
<organism evidence="2">
    <name type="scientific">Ajellomyces dermatitidis (strain ATCC 18188 / CBS 674.68)</name>
    <name type="common">Blastomyces dermatitidis</name>
    <dbReference type="NCBI Taxonomy" id="653446"/>
    <lineage>
        <taxon>Eukaryota</taxon>
        <taxon>Fungi</taxon>
        <taxon>Dikarya</taxon>
        <taxon>Ascomycota</taxon>
        <taxon>Pezizomycotina</taxon>
        <taxon>Eurotiomycetes</taxon>
        <taxon>Eurotiomycetidae</taxon>
        <taxon>Onygenales</taxon>
        <taxon>Ajellomycetaceae</taxon>
        <taxon>Blastomyces</taxon>
    </lineage>
</organism>
<protein>
    <submittedName>
        <fullName evidence="2">Uncharacterized protein</fullName>
    </submittedName>
</protein>
<evidence type="ECO:0000313" key="2">
    <source>
        <dbReference type="EMBL" id="KMW67023.1"/>
    </source>
</evidence>
<dbReference type="EMBL" id="GG749415">
    <property type="protein sequence ID" value="KMW67023.1"/>
    <property type="molecule type" value="Genomic_DNA"/>
</dbReference>
<dbReference type="AlphaFoldDB" id="A0A0J9EL03"/>
<proteinExistence type="predicted"/>
<accession>A0A0J9EL03</accession>
<sequence length="101" mass="11503">MEENQHNTYGSWIMDRDLWLLESFQLRFRNIILVIASQIDQIGAVDGAGHPLSPKLNSPGGMSMSGFGERLGNAGTRRGMERSNDRERKEKGERQEIKKRT</sequence>
<feature type="region of interest" description="Disordered" evidence="1">
    <location>
        <begin position="53"/>
        <end position="101"/>
    </location>
</feature>
<gene>
    <name evidence="2" type="ORF">BDDG_11868</name>
</gene>
<feature type="compositionally biased region" description="Basic and acidic residues" evidence="1">
    <location>
        <begin position="78"/>
        <end position="101"/>
    </location>
</feature>
<dbReference type="Proteomes" id="UP000007802">
    <property type="component" value="Unassembled WGS sequence"/>
</dbReference>